<reference evidence="3 4" key="1">
    <citation type="submission" date="2016-12" db="EMBL/GenBank/DDBJ databases">
        <title>Marinobacter lutaoensis whole genome sequencing.</title>
        <authorList>
            <person name="Verma A."/>
            <person name="Krishnamurthi S."/>
        </authorList>
    </citation>
    <scope>NUCLEOTIDE SEQUENCE [LARGE SCALE GENOMIC DNA]</scope>
    <source>
        <strain evidence="3 4">T5054</strain>
    </source>
</reference>
<dbReference type="OrthoDB" id="5524449at2"/>
<keyword evidence="4" id="KW-1185">Reference proteome</keyword>
<feature type="region of interest" description="Disordered" evidence="1">
    <location>
        <begin position="42"/>
        <end position="69"/>
    </location>
</feature>
<evidence type="ECO:0000256" key="2">
    <source>
        <dbReference type="SAM" id="Phobius"/>
    </source>
</evidence>
<keyword evidence="2" id="KW-0812">Transmembrane</keyword>
<organism evidence="3 4">
    <name type="scientific">Marinobacter lutaoensis</name>
    <dbReference type="NCBI Taxonomy" id="135739"/>
    <lineage>
        <taxon>Bacteria</taxon>
        <taxon>Pseudomonadati</taxon>
        <taxon>Pseudomonadota</taxon>
        <taxon>Gammaproteobacteria</taxon>
        <taxon>Pseudomonadales</taxon>
        <taxon>Marinobacteraceae</taxon>
        <taxon>Marinobacter</taxon>
    </lineage>
</organism>
<dbReference type="Proteomes" id="UP000189339">
    <property type="component" value="Unassembled WGS sequence"/>
</dbReference>
<comment type="caution">
    <text evidence="3">The sequence shown here is derived from an EMBL/GenBank/DDBJ whole genome shotgun (WGS) entry which is preliminary data.</text>
</comment>
<feature type="transmembrane region" description="Helical" evidence="2">
    <location>
        <begin position="186"/>
        <end position="207"/>
    </location>
</feature>
<evidence type="ECO:0000313" key="3">
    <source>
        <dbReference type="EMBL" id="ONF44080.1"/>
    </source>
</evidence>
<evidence type="ECO:0000256" key="1">
    <source>
        <dbReference type="SAM" id="MobiDB-lite"/>
    </source>
</evidence>
<dbReference type="AlphaFoldDB" id="A0A1V2DUF1"/>
<keyword evidence="2" id="KW-0472">Membrane</keyword>
<accession>A0A1V2DUF1</accession>
<sequence>MSCWDVLGIEPTGDTARIREAYEQQLKFASPEEVARLEQAYREATGQSAPAATPARAGTETPAGSDGAELDAREAQVAREVVIQIRALLNDDVRSQDVAIWRAILCEPPADKPALRRAIAARLEGLVRPMAENGALPPPVAGFLGDWFEWYGLRESAQAHDRAYPDAEPAGDLSHEPEAPPQMVNFWPAVIGWIVGLAILASIFGGMSGH</sequence>
<proteinExistence type="predicted"/>
<keyword evidence="2" id="KW-1133">Transmembrane helix</keyword>
<dbReference type="EMBL" id="MSCW01000005">
    <property type="protein sequence ID" value="ONF44080.1"/>
    <property type="molecule type" value="Genomic_DNA"/>
</dbReference>
<name>A0A1V2DUF1_9GAMM</name>
<dbReference type="STRING" id="135739.BTO32_07250"/>
<evidence type="ECO:0000313" key="4">
    <source>
        <dbReference type="Proteomes" id="UP000189339"/>
    </source>
</evidence>
<protein>
    <submittedName>
        <fullName evidence="3">Molecular chaperone DnaJ</fullName>
    </submittedName>
</protein>
<dbReference type="RefSeq" id="WP_076723960.1">
    <property type="nucleotide sequence ID" value="NZ_JABWTC010000010.1"/>
</dbReference>
<gene>
    <name evidence="3" type="ORF">BTO32_07250</name>
</gene>